<feature type="compositionally biased region" description="Polar residues" evidence="1">
    <location>
        <begin position="193"/>
        <end position="214"/>
    </location>
</feature>
<feature type="region of interest" description="Disordered" evidence="1">
    <location>
        <begin position="179"/>
        <end position="214"/>
    </location>
</feature>
<gene>
    <name evidence="3" type="ORF">QQX98_011462</name>
</gene>
<evidence type="ECO:0000313" key="3">
    <source>
        <dbReference type="EMBL" id="KAK7402782.1"/>
    </source>
</evidence>
<sequence>MFIECAEYKTWKAGKNPTESTGLKEDEVAQWDRFTTVVKHGSDTHARCLGALKTVSRHWGREMVQHYEWASKGAKYCEVLCSAVRQVLNRDEAVTKLSRLMLQRSKLPRRRPLRDSVNPIDQVDLVNLKAWPHKDPFINDKYLDEPPLPCEPLTAEDLPDGFGFDKFGLMVRKEHAVPRPETIGPDTMDLSRSDGTNTVDAQESAASGEAGQTDSALNNTLMEFVDTVLAEAENDVYGTNGDHHAATQATAPAIPQLTGYAVTNDAGDVNGALDDHAGRTLRRRAQKLSYREPAGGVGASKSKHLPSGSVNVAKILQRQRRCCPSEVPAEFLSVLDNSSAFRVELAMQYTPYLKQLCYQHLQKTAELAFTQRRDASAGAGDSNADPLPGTIDPLKPTPARRRAASLPDISQVPLSKRQRLDGPHSVPTEAGGRPMRDRVGDHAYLGQVRAELQEKFKRMCVILNSHGEENDKLIYTILQRIEQPNTDRNRGVVEAFFSTANEAASQIEAGFPDGPIFTQGQQQFQWGNQGRPVAQLFRRMEDLDRTVSVQIPSRSCNLKSFEKRKLSQVYRRFLDKKETDDPWNILDLRSPLPPSTFPSFLTGENCQLLPRIRDAVLMGSSAERPVASREEWNTWRDVLDGVLLSEGGHNTAPHIDSHGLATWITAQEGRLGFCWMSCPTQEERDKWMADPQHFTGGRWKYVIIQPGYTVAFGPGTIHSVVRLRDEQTLALTGHFLQWSGLDRWMQVVIAQIRNPSITNEDMKWDAPKYVRVVAELVRKRIRGGRVEELGGEAAATRFFDLVKEFEKLQQPLA</sequence>
<dbReference type="Gene3D" id="2.60.120.650">
    <property type="entry name" value="Cupin"/>
    <property type="match status" value="1"/>
</dbReference>
<feature type="domain" description="JmjC" evidence="2">
    <location>
        <begin position="613"/>
        <end position="752"/>
    </location>
</feature>
<name>A0ABR1GLY5_9HYPO</name>
<evidence type="ECO:0000259" key="2">
    <source>
        <dbReference type="PROSITE" id="PS51184"/>
    </source>
</evidence>
<dbReference type="PROSITE" id="PS51184">
    <property type="entry name" value="JMJC"/>
    <property type="match status" value="1"/>
</dbReference>
<comment type="caution">
    <text evidence="3">The sequence shown here is derived from an EMBL/GenBank/DDBJ whole genome shotgun (WGS) entry which is preliminary data.</text>
</comment>
<keyword evidence="4" id="KW-1185">Reference proteome</keyword>
<dbReference type="SUPFAM" id="SSF51197">
    <property type="entry name" value="Clavaminate synthase-like"/>
    <property type="match status" value="1"/>
</dbReference>
<feature type="compositionally biased region" description="Low complexity" evidence="1">
    <location>
        <begin position="376"/>
        <end position="385"/>
    </location>
</feature>
<feature type="region of interest" description="Disordered" evidence="1">
    <location>
        <begin position="374"/>
        <end position="438"/>
    </location>
</feature>
<protein>
    <recommendedName>
        <fullName evidence="2">JmjC domain-containing protein</fullName>
    </recommendedName>
</protein>
<proteinExistence type="predicted"/>
<accession>A0ABR1GLY5</accession>
<dbReference type="Proteomes" id="UP001498476">
    <property type="component" value="Unassembled WGS sequence"/>
</dbReference>
<dbReference type="InterPro" id="IPR003347">
    <property type="entry name" value="JmjC_dom"/>
</dbReference>
<evidence type="ECO:0000313" key="4">
    <source>
        <dbReference type="Proteomes" id="UP001498476"/>
    </source>
</evidence>
<evidence type="ECO:0000256" key="1">
    <source>
        <dbReference type="SAM" id="MobiDB-lite"/>
    </source>
</evidence>
<organism evidence="3 4">
    <name type="scientific">Neonectria punicea</name>
    <dbReference type="NCBI Taxonomy" id="979145"/>
    <lineage>
        <taxon>Eukaryota</taxon>
        <taxon>Fungi</taxon>
        <taxon>Dikarya</taxon>
        <taxon>Ascomycota</taxon>
        <taxon>Pezizomycotina</taxon>
        <taxon>Sordariomycetes</taxon>
        <taxon>Hypocreomycetidae</taxon>
        <taxon>Hypocreales</taxon>
        <taxon>Nectriaceae</taxon>
        <taxon>Neonectria</taxon>
    </lineage>
</organism>
<dbReference type="EMBL" id="JAZAVJ010000282">
    <property type="protein sequence ID" value="KAK7402782.1"/>
    <property type="molecule type" value="Genomic_DNA"/>
</dbReference>
<reference evidence="3 4" key="1">
    <citation type="journal article" date="2025" name="Microbiol. Resour. Announc.">
        <title>Draft genome sequences for Neonectria magnoliae and Neonectria punicea, canker pathogens of Liriodendron tulipifera and Acer saccharum in West Virginia.</title>
        <authorList>
            <person name="Petronek H.M."/>
            <person name="Kasson M.T."/>
            <person name="Metheny A.M."/>
            <person name="Stauder C.M."/>
            <person name="Lovett B."/>
            <person name="Lynch S.C."/>
            <person name="Garnas J.R."/>
            <person name="Kasson L.R."/>
            <person name="Stajich J.E."/>
        </authorList>
    </citation>
    <scope>NUCLEOTIDE SEQUENCE [LARGE SCALE GENOMIC DNA]</scope>
    <source>
        <strain evidence="3 4">NRRL 64653</strain>
    </source>
</reference>